<accession>A0A2A6B642</accession>
<reference evidence="3" key="1">
    <citation type="journal article" date="2008" name="Nat. Genet.">
        <title>The Pristionchus pacificus genome provides a unique perspective on nematode lifestyle and parasitism.</title>
        <authorList>
            <person name="Dieterich C."/>
            <person name="Clifton S.W."/>
            <person name="Schuster L.N."/>
            <person name="Chinwalla A."/>
            <person name="Delehaunty K."/>
            <person name="Dinkelacker I."/>
            <person name="Fulton L."/>
            <person name="Fulton R."/>
            <person name="Godfrey J."/>
            <person name="Minx P."/>
            <person name="Mitreva M."/>
            <person name="Roeseler W."/>
            <person name="Tian H."/>
            <person name="Witte H."/>
            <person name="Yang S.P."/>
            <person name="Wilson R.K."/>
            <person name="Sommer R.J."/>
        </authorList>
    </citation>
    <scope>NUCLEOTIDE SEQUENCE [LARGE SCALE GENOMIC DNA]</scope>
    <source>
        <strain evidence="3">PS312</strain>
    </source>
</reference>
<name>A0A2A6B642_PRIPA</name>
<evidence type="ECO:0000313" key="3">
    <source>
        <dbReference type="Proteomes" id="UP000005239"/>
    </source>
</evidence>
<dbReference type="Proteomes" id="UP000005239">
    <property type="component" value="Unassembled WGS sequence"/>
</dbReference>
<evidence type="ECO:0000313" key="2">
    <source>
        <dbReference type="EnsemblMetazoa" id="PPA43930.1"/>
    </source>
</evidence>
<feature type="region of interest" description="Disordered" evidence="1">
    <location>
        <begin position="1"/>
        <end position="30"/>
    </location>
</feature>
<feature type="compositionally biased region" description="Basic and acidic residues" evidence="1">
    <location>
        <begin position="1"/>
        <end position="15"/>
    </location>
</feature>
<dbReference type="EnsemblMetazoa" id="PPA43930.1">
    <property type="protein sequence ID" value="PPA43930.1"/>
    <property type="gene ID" value="WBGene00282299"/>
</dbReference>
<accession>A0A8R1YYZ1</accession>
<evidence type="ECO:0000256" key="1">
    <source>
        <dbReference type="SAM" id="MobiDB-lite"/>
    </source>
</evidence>
<sequence>MEKRRIAEEKAYDGKRRGRGGEGVMKRRKKRPEVHSFFVVVEGRNETSSSSFFESLRKVVGNARETRPRAEKRVGNSHCECDREEEEKREVSLEGRLEREFHLSFTLPEDRIDSFYRERDDDDHNCKENSVKKMNIPFNWKETRNRYREGVKLMVEGTIMGWKERKGTKGMDMEGKQKTSTMIK</sequence>
<dbReference type="AlphaFoldDB" id="A0A2A6B642"/>
<organism evidence="2 3">
    <name type="scientific">Pristionchus pacificus</name>
    <name type="common">Parasitic nematode worm</name>
    <dbReference type="NCBI Taxonomy" id="54126"/>
    <lineage>
        <taxon>Eukaryota</taxon>
        <taxon>Metazoa</taxon>
        <taxon>Ecdysozoa</taxon>
        <taxon>Nematoda</taxon>
        <taxon>Chromadorea</taxon>
        <taxon>Rhabditida</taxon>
        <taxon>Rhabditina</taxon>
        <taxon>Diplogasteromorpha</taxon>
        <taxon>Diplogasteroidea</taxon>
        <taxon>Neodiplogasteridae</taxon>
        <taxon>Pristionchus</taxon>
    </lineage>
</organism>
<keyword evidence="3" id="KW-1185">Reference proteome</keyword>
<gene>
    <name evidence="2" type="primary">WBGene00282299</name>
</gene>
<reference evidence="2" key="2">
    <citation type="submission" date="2022-06" db="UniProtKB">
        <authorList>
            <consortium name="EnsemblMetazoa"/>
        </authorList>
    </citation>
    <scope>IDENTIFICATION</scope>
    <source>
        <strain evidence="2">PS312</strain>
    </source>
</reference>
<proteinExistence type="predicted"/>
<protein>
    <submittedName>
        <fullName evidence="2">Uncharacterized protein</fullName>
    </submittedName>
</protein>